<comment type="caution">
    <text evidence="1">The sequence shown here is derived from an EMBL/GenBank/DDBJ whole genome shotgun (WGS) entry which is preliminary data.</text>
</comment>
<dbReference type="AlphaFoldDB" id="A0AA39HSC4"/>
<evidence type="ECO:0000313" key="1">
    <source>
        <dbReference type="EMBL" id="KAK0409992.1"/>
    </source>
</evidence>
<reference evidence="1" key="1">
    <citation type="submission" date="2023-06" db="EMBL/GenBank/DDBJ databases">
        <title>Genomic analysis of the entomopathogenic nematode Steinernema hermaphroditum.</title>
        <authorList>
            <person name="Schwarz E.M."/>
            <person name="Heppert J.K."/>
            <person name="Baniya A."/>
            <person name="Schwartz H.T."/>
            <person name="Tan C.-H."/>
            <person name="Antoshechkin I."/>
            <person name="Sternberg P.W."/>
            <person name="Goodrich-Blair H."/>
            <person name="Dillman A.R."/>
        </authorList>
    </citation>
    <scope>NUCLEOTIDE SEQUENCE</scope>
    <source>
        <strain evidence="1">PS9179</strain>
        <tissue evidence="1">Whole animal</tissue>
    </source>
</reference>
<organism evidence="1 2">
    <name type="scientific">Steinernema hermaphroditum</name>
    <dbReference type="NCBI Taxonomy" id="289476"/>
    <lineage>
        <taxon>Eukaryota</taxon>
        <taxon>Metazoa</taxon>
        <taxon>Ecdysozoa</taxon>
        <taxon>Nematoda</taxon>
        <taxon>Chromadorea</taxon>
        <taxon>Rhabditida</taxon>
        <taxon>Tylenchina</taxon>
        <taxon>Panagrolaimomorpha</taxon>
        <taxon>Strongyloidoidea</taxon>
        <taxon>Steinernematidae</taxon>
        <taxon>Steinernema</taxon>
    </lineage>
</organism>
<proteinExistence type="predicted"/>
<accession>A0AA39HSC4</accession>
<dbReference type="Proteomes" id="UP001175271">
    <property type="component" value="Unassembled WGS sequence"/>
</dbReference>
<gene>
    <name evidence="1" type="ORF">QR680_004885</name>
</gene>
<sequence length="245" mass="26882">MLATSDATVFFESDHKFGFEASTSQLLEQLDKTYAAEKAKFDQWKTESIKRAGTDAYNEYVQNFQKWESDVLERRAQLISSSAASSSVADVDYQLHQILNNISPTDFVIAMFTAANKDPKFAEAVFSAVPQASAQPAVHHPYGSPAAAYPQPSVHHYPAQYSSPAVTSYGIAPVSYQQTPPTYGTNAYSTNYTPPVTVPPTAVTSAPSVAQEAWANAALKSYRPPSPVRDYRKMTQLPFSDFSQT</sequence>
<protein>
    <submittedName>
        <fullName evidence="1">Uncharacterized protein</fullName>
    </submittedName>
</protein>
<evidence type="ECO:0000313" key="2">
    <source>
        <dbReference type="Proteomes" id="UP001175271"/>
    </source>
</evidence>
<dbReference type="EMBL" id="JAUCMV010000003">
    <property type="protein sequence ID" value="KAK0409992.1"/>
    <property type="molecule type" value="Genomic_DNA"/>
</dbReference>
<keyword evidence="2" id="KW-1185">Reference proteome</keyword>
<name>A0AA39HSC4_9BILA</name>